<evidence type="ECO:0000313" key="9">
    <source>
        <dbReference type="Proteomes" id="UP000011777"/>
    </source>
</evidence>
<comment type="subunit">
    <text evidence="7">Part of the nuclear pore complex (NPC).</text>
</comment>
<dbReference type="GO" id="GO:0006406">
    <property type="term" value="P:mRNA export from nucleus"/>
    <property type="evidence" value="ECO:0007669"/>
    <property type="project" value="TreeGrafter"/>
</dbReference>
<evidence type="ECO:0000313" key="8">
    <source>
        <dbReference type="EMBL" id="EMG48344.1"/>
    </source>
</evidence>
<keyword evidence="7" id="KW-0472">Membrane</keyword>
<keyword evidence="6 7" id="KW-0539">Nucleus</keyword>
<proteinExistence type="inferred from homology"/>
<reference evidence="8 9" key="1">
    <citation type="submission" date="2013-02" db="EMBL/GenBank/DDBJ databases">
        <title>Genome sequence of Candida maltosa Xu316, a potential industrial strain for xylitol and ethanol production.</title>
        <authorList>
            <person name="Yu J."/>
            <person name="Wang Q."/>
            <person name="Geng X."/>
            <person name="Bao W."/>
            <person name="He P."/>
            <person name="Cai J."/>
        </authorList>
    </citation>
    <scope>NUCLEOTIDE SEQUENCE [LARGE SCALE GENOMIC DNA]</scope>
    <source>
        <strain evidence="9">Xu316</strain>
    </source>
</reference>
<dbReference type="GO" id="GO:0006606">
    <property type="term" value="P:protein import into nucleus"/>
    <property type="evidence" value="ECO:0007669"/>
    <property type="project" value="TreeGrafter"/>
</dbReference>
<keyword evidence="2" id="KW-0509">mRNA transport</keyword>
<keyword evidence="9" id="KW-1185">Reference proteome</keyword>
<evidence type="ECO:0000256" key="1">
    <source>
        <dbReference type="ARBA" id="ARBA00022448"/>
    </source>
</evidence>
<dbReference type="HOGENOM" id="CLU_023045_0_0_1"/>
<comment type="similarity">
    <text evidence="7">Belongs to the nucleoporin Nup84/Nup107 family.</text>
</comment>
<dbReference type="OMA" id="YEIRALY"/>
<keyword evidence="1 7" id="KW-0813">Transport</keyword>
<dbReference type="GO" id="GO:0000973">
    <property type="term" value="P:post-transcriptional tethering of RNA polymerase II gene DNA at nuclear periphery"/>
    <property type="evidence" value="ECO:0007669"/>
    <property type="project" value="TreeGrafter"/>
</dbReference>
<dbReference type="GO" id="GO:0031965">
    <property type="term" value="C:nuclear membrane"/>
    <property type="evidence" value="ECO:0007669"/>
    <property type="project" value="UniProtKB-SubCell"/>
</dbReference>
<dbReference type="Gene3D" id="1.10.3450.20">
    <property type="match status" value="1"/>
</dbReference>
<dbReference type="Pfam" id="PF04121">
    <property type="entry name" value="Nup84_Nup100"/>
    <property type="match status" value="1"/>
</dbReference>
<dbReference type="OrthoDB" id="3098at2759"/>
<dbReference type="EMBL" id="AOGT01001153">
    <property type="protein sequence ID" value="EMG48344.1"/>
    <property type="molecule type" value="Genomic_DNA"/>
</dbReference>
<name>M3K0V8_CANMX</name>
<evidence type="ECO:0000256" key="4">
    <source>
        <dbReference type="ARBA" id="ARBA00023010"/>
    </source>
</evidence>
<dbReference type="Proteomes" id="UP000011777">
    <property type="component" value="Unassembled WGS sequence"/>
</dbReference>
<evidence type="ECO:0000256" key="6">
    <source>
        <dbReference type="ARBA" id="ARBA00023242"/>
    </source>
</evidence>
<evidence type="ECO:0000256" key="3">
    <source>
        <dbReference type="ARBA" id="ARBA00022927"/>
    </source>
</evidence>
<dbReference type="InterPro" id="IPR007252">
    <property type="entry name" value="Nup84/Nup107"/>
</dbReference>
<protein>
    <recommendedName>
        <fullName evidence="7">Nuclear pore complex protein</fullName>
    </recommendedName>
</protein>
<gene>
    <name evidence="8" type="ORF">G210_1104</name>
</gene>
<comment type="caution">
    <text evidence="8">The sequence shown here is derived from an EMBL/GenBank/DDBJ whole genome shotgun (WGS) entry which is preliminary data.</text>
</comment>
<dbReference type="eggNOG" id="KOG1964">
    <property type="taxonomic scope" value="Eukaryota"/>
</dbReference>
<sequence>MTTNLVPYDENKSIEVQFAQALEHYQLHKSDASVSPFDFLQTFKQIAASQALKLGSELNDDESNAHLYEQFSSWDLETKLWNLAEDLYSSRLSSPEDFHVHDYSSLSLKQDQFLSSHPKLKELLIIINWIQRNTNSFSYQSNEQTKWQNTKIALQTADVSVFIQDNTKSNQKFIDKLDIDAPLRSNLPVHPNDQLIDSENYSVIYKLILSGKIQEAIDYANTTGNFALALILVGAAQDYKDPVLDGVGAGDDNDSQAGGLKHKLLWKETVYKLSQQSNLNKYEKLIYNYLCGGDISENLKAAGNSWEESLLLYAYQLLSYKLDLFILENSSESLSISIPKPHPRSINEILNALSSANTEVAAESLNPLRIISGAIMIDEVWSVIQKIDNDSLENKNILRILVHLAIFIALVRPIEDASALTSIIRFYISDLLETNMSDLIPVYLSFIPNETDARETYSIILSSITDKDERTRQLKAAKKISQPFINEEVGDMIIVDDDDKLVNVLRRTVERVMKETEPYYQNESAVLVHDDDSKTDETDFTLYRAVEWFFENHMYEDAIKATIVVVRRFLANGKLASLKRFASGNDFKRLILDYNVSVIHKKDDNEISEDVKQELLEYNNFIEALTLIDDWKSFTASGNSYNGSTVESSLEKTNKVLKSILSKWLLDLPDPVFKDFRALYIPYLIMELITIYQNARVKDWKYIHQAYGLINEVADNSENDYLECFTKSGRLNEFLVKCGELSIVSSERGIQGIFSPVK</sequence>
<dbReference type="AlphaFoldDB" id="M3K0V8"/>
<evidence type="ECO:0000256" key="5">
    <source>
        <dbReference type="ARBA" id="ARBA00023132"/>
    </source>
</evidence>
<accession>M3K0V8</accession>
<organism evidence="8 9">
    <name type="scientific">Candida maltosa (strain Xu316)</name>
    <name type="common">Yeast</name>
    <dbReference type="NCBI Taxonomy" id="1245528"/>
    <lineage>
        <taxon>Eukaryota</taxon>
        <taxon>Fungi</taxon>
        <taxon>Dikarya</taxon>
        <taxon>Ascomycota</taxon>
        <taxon>Saccharomycotina</taxon>
        <taxon>Pichiomycetes</taxon>
        <taxon>Debaryomycetaceae</taxon>
        <taxon>Candida/Lodderomyces clade</taxon>
        <taxon>Candida</taxon>
    </lineage>
</organism>
<dbReference type="STRING" id="1245528.M3K0V8"/>
<keyword evidence="3" id="KW-0653">Protein transport</keyword>
<dbReference type="GO" id="GO:0017056">
    <property type="term" value="F:structural constituent of nuclear pore"/>
    <property type="evidence" value="ECO:0007669"/>
    <property type="project" value="UniProtKB-UniRule"/>
</dbReference>
<keyword evidence="5 7" id="KW-0906">Nuclear pore complex</keyword>
<comment type="function">
    <text evidence="7">Functions as a component of the nuclear pore complex (NPC).</text>
</comment>
<comment type="subcellular location">
    <subcellularLocation>
        <location evidence="7">Nucleus</location>
        <location evidence="7">Nuclear pore complex</location>
    </subcellularLocation>
    <subcellularLocation>
        <location evidence="7">Nucleus membrane</location>
    </subcellularLocation>
</comment>
<evidence type="ECO:0000256" key="2">
    <source>
        <dbReference type="ARBA" id="ARBA00022816"/>
    </source>
</evidence>
<evidence type="ECO:0000256" key="7">
    <source>
        <dbReference type="RuleBase" id="RU365072"/>
    </source>
</evidence>
<dbReference type="GO" id="GO:0031080">
    <property type="term" value="C:nuclear pore outer ring"/>
    <property type="evidence" value="ECO:0007669"/>
    <property type="project" value="TreeGrafter"/>
</dbReference>
<dbReference type="PANTHER" id="PTHR13003">
    <property type="entry name" value="NUP107-RELATED"/>
    <property type="match status" value="1"/>
</dbReference>
<dbReference type="PANTHER" id="PTHR13003:SF2">
    <property type="entry name" value="NUCLEAR PORE COMPLEX PROTEIN NUP107"/>
    <property type="match status" value="1"/>
</dbReference>
<keyword evidence="4 7" id="KW-0811">Translocation</keyword>
<dbReference type="Gene3D" id="1.20.190.50">
    <property type="match status" value="1"/>
</dbReference>